<evidence type="ECO:0000256" key="3">
    <source>
        <dbReference type="ARBA" id="ARBA00023235"/>
    </source>
</evidence>
<dbReference type="GO" id="GO:0003677">
    <property type="term" value="F:DNA binding"/>
    <property type="evidence" value="ECO:0007669"/>
    <property type="project" value="UniProtKB-KW"/>
</dbReference>
<comment type="similarity">
    <text evidence="1">Belongs to the helicase family. RecQ subfamily.</text>
</comment>
<dbReference type="Proteomes" id="UP001249851">
    <property type="component" value="Unassembled WGS sequence"/>
</dbReference>
<comment type="catalytic activity">
    <reaction evidence="4">
        <text>Couples ATP hydrolysis with the unwinding of duplex DNA by translocating in the 3'-5' direction.</text>
        <dbReference type="EC" id="5.6.2.4"/>
    </reaction>
</comment>
<organism evidence="6 7">
    <name type="scientific">Acropora cervicornis</name>
    <name type="common">Staghorn coral</name>
    <dbReference type="NCBI Taxonomy" id="6130"/>
    <lineage>
        <taxon>Eukaryota</taxon>
        <taxon>Metazoa</taxon>
        <taxon>Cnidaria</taxon>
        <taxon>Anthozoa</taxon>
        <taxon>Hexacorallia</taxon>
        <taxon>Scleractinia</taxon>
        <taxon>Astrocoeniina</taxon>
        <taxon>Acroporidae</taxon>
        <taxon>Acropora</taxon>
    </lineage>
</organism>
<sequence>MRRCEVIERYRLSPERIEWLISKFEGQLRRDSGRNAPLDPEIQAVVENKGVLKIFKTTEFQRRIQAVGVDEAHFVIDWKEFRPSYGKLGILRSIFPKVPLLGMTATVTKRACRDIIESLGMFNPAEVIGNPNQPNI</sequence>
<dbReference type="GO" id="GO:0005694">
    <property type="term" value="C:chromosome"/>
    <property type="evidence" value="ECO:0007669"/>
    <property type="project" value="TreeGrafter"/>
</dbReference>
<keyword evidence="7" id="KW-1185">Reference proteome</keyword>
<dbReference type="GO" id="GO:0043138">
    <property type="term" value="F:3'-5' DNA helicase activity"/>
    <property type="evidence" value="ECO:0007669"/>
    <property type="project" value="UniProtKB-EC"/>
</dbReference>
<proteinExistence type="inferred from homology"/>
<name>A0AAD9QUH9_ACRCE</name>
<evidence type="ECO:0000256" key="2">
    <source>
        <dbReference type="ARBA" id="ARBA00023125"/>
    </source>
</evidence>
<dbReference type="Gene3D" id="3.40.50.300">
    <property type="entry name" value="P-loop containing nucleotide triphosphate hydrolases"/>
    <property type="match status" value="1"/>
</dbReference>
<dbReference type="EC" id="5.6.2.4" evidence="5"/>
<dbReference type="EMBL" id="JARQWQ010000014">
    <property type="protein sequence ID" value="KAK2567630.1"/>
    <property type="molecule type" value="Genomic_DNA"/>
</dbReference>
<evidence type="ECO:0000313" key="7">
    <source>
        <dbReference type="Proteomes" id="UP001249851"/>
    </source>
</evidence>
<evidence type="ECO:0000256" key="1">
    <source>
        <dbReference type="ARBA" id="ARBA00005446"/>
    </source>
</evidence>
<dbReference type="GO" id="GO:0005737">
    <property type="term" value="C:cytoplasm"/>
    <property type="evidence" value="ECO:0007669"/>
    <property type="project" value="TreeGrafter"/>
</dbReference>
<keyword evidence="6" id="KW-0547">Nucleotide-binding</keyword>
<gene>
    <name evidence="6" type="ORF">P5673_008482</name>
</gene>
<accession>A0AAD9QUH9</accession>
<keyword evidence="6" id="KW-0378">Hydrolase</keyword>
<reference evidence="6" key="2">
    <citation type="journal article" date="2023" name="Science">
        <title>Genomic signatures of disease resistance in endangered staghorn corals.</title>
        <authorList>
            <person name="Vollmer S.V."/>
            <person name="Selwyn J.D."/>
            <person name="Despard B.A."/>
            <person name="Roesel C.L."/>
        </authorList>
    </citation>
    <scope>NUCLEOTIDE SEQUENCE</scope>
    <source>
        <strain evidence="6">K2</strain>
    </source>
</reference>
<comment type="caution">
    <text evidence="6">The sequence shown here is derived from an EMBL/GenBank/DDBJ whole genome shotgun (WGS) entry which is preliminary data.</text>
</comment>
<keyword evidence="6" id="KW-0347">Helicase</keyword>
<dbReference type="PANTHER" id="PTHR13710">
    <property type="entry name" value="DNA HELICASE RECQ FAMILY MEMBER"/>
    <property type="match status" value="1"/>
</dbReference>
<dbReference type="AlphaFoldDB" id="A0AAD9QUH9"/>
<evidence type="ECO:0000313" key="6">
    <source>
        <dbReference type="EMBL" id="KAK2567630.1"/>
    </source>
</evidence>
<dbReference type="GO" id="GO:0006310">
    <property type="term" value="P:DNA recombination"/>
    <property type="evidence" value="ECO:0007669"/>
    <property type="project" value="TreeGrafter"/>
</dbReference>
<reference evidence="6" key="1">
    <citation type="journal article" date="2023" name="G3 (Bethesda)">
        <title>Whole genome assembly and annotation of the endangered Caribbean coral Acropora cervicornis.</title>
        <authorList>
            <person name="Selwyn J.D."/>
            <person name="Vollmer S.V."/>
        </authorList>
    </citation>
    <scope>NUCLEOTIDE SEQUENCE</scope>
    <source>
        <strain evidence="6">K2</strain>
    </source>
</reference>
<dbReference type="GO" id="GO:0009378">
    <property type="term" value="F:four-way junction helicase activity"/>
    <property type="evidence" value="ECO:0007669"/>
    <property type="project" value="TreeGrafter"/>
</dbReference>
<keyword evidence="6" id="KW-0067">ATP-binding</keyword>
<dbReference type="SUPFAM" id="SSF52540">
    <property type="entry name" value="P-loop containing nucleoside triphosphate hydrolases"/>
    <property type="match status" value="1"/>
</dbReference>
<dbReference type="PANTHER" id="PTHR13710:SF105">
    <property type="entry name" value="ATP-DEPENDENT DNA HELICASE Q1"/>
    <property type="match status" value="1"/>
</dbReference>
<evidence type="ECO:0000256" key="4">
    <source>
        <dbReference type="ARBA" id="ARBA00034617"/>
    </source>
</evidence>
<keyword evidence="2" id="KW-0238">DNA-binding</keyword>
<keyword evidence="3" id="KW-0413">Isomerase</keyword>
<dbReference type="GO" id="GO:0006281">
    <property type="term" value="P:DNA repair"/>
    <property type="evidence" value="ECO:0007669"/>
    <property type="project" value="TreeGrafter"/>
</dbReference>
<dbReference type="InterPro" id="IPR027417">
    <property type="entry name" value="P-loop_NTPase"/>
</dbReference>
<protein>
    <recommendedName>
        <fullName evidence="5">DNA 3'-5' helicase</fullName>
        <ecNumber evidence="5">5.6.2.4</ecNumber>
    </recommendedName>
</protein>
<evidence type="ECO:0000256" key="5">
    <source>
        <dbReference type="ARBA" id="ARBA00034808"/>
    </source>
</evidence>